<reference evidence="2 3" key="1">
    <citation type="submission" date="2024-01" db="EMBL/GenBank/DDBJ databases">
        <title>Comparative genomics of Cryptococcus and Kwoniella reveals pathogenesis evolution and contrasting modes of karyotype evolution via chromosome fusion or intercentromeric recombination.</title>
        <authorList>
            <person name="Coelho M.A."/>
            <person name="David-Palma M."/>
            <person name="Shea T."/>
            <person name="Bowers K."/>
            <person name="McGinley-Smith S."/>
            <person name="Mohammad A.W."/>
            <person name="Gnirke A."/>
            <person name="Yurkov A.M."/>
            <person name="Nowrousian M."/>
            <person name="Sun S."/>
            <person name="Cuomo C.A."/>
            <person name="Heitman J."/>
        </authorList>
    </citation>
    <scope>NUCLEOTIDE SEQUENCE [LARGE SCALE GENOMIC DNA]</scope>
    <source>
        <strain evidence="2">CBS 11374</strain>
    </source>
</reference>
<name>A0ABZ1CQE6_9TREE</name>
<sequence>MKRSPSSLPSESDTDVDSNYSPREDSKPNVLSSSTITPSTPKRKSNGTSESPAKSPKSNKKAKAENPSNGIWDGEKSIH</sequence>
<accession>A0ABZ1CQE6</accession>
<proteinExistence type="predicted"/>
<dbReference type="GeneID" id="87953013"/>
<protein>
    <submittedName>
        <fullName evidence="2">Uncharacterized protein</fullName>
    </submittedName>
</protein>
<feature type="compositionally biased region" description="Polar residues" evidence="1">
    <location>
        <begin position="29"/>
        <end position="40"/>
    </location>
</feature>
<organism evidence="2 3">
    <name type="scientific">Kwoniella shivajii</name>
    <dbReference type="NCBI Taxonomy" id="564305"/>
    <lineage>
        <taxon>Eukaryota</taxon>
        <taxon>Fungi</taxon>
        <taxon>Dikarya</taxon>
        <taxon>Basidiomycota</taxon>
        <taxon>Agaricomycotina</taxon>
        <taxon>Tremellomycetes</taxon>
        <taxon>Tremellales</taxon>
        <taxon>Cryptococcaceae</taxon>
        <taxon>Kwoniella</taxon>
    </lineage>
</organism>
<dbReference type="RefSeq" id="XP_062788695.1">
    <property type="nucleotide sequence ID" value="XM_062932644.1"/>
</dbReference>
<evidence type="ECO:0000256" key="1">
    <source>
        <dbReference type="SAM" id="MobiDB-lite"/>
    </source>
</evidence>
<evidence type="ECO:0000313" key="3">
    <source>
        <dbReference type="Proteomes" id="UP001329825"/>
    </source>
</evidence>
<dbReference type="Proteomes" id="UP001329825">
    <property type="component" value="Chromosome 1"/>
</dbReference>
<dbReference type="EMBL" id="CP141881">
    <property type="protein sequence ID" value="WRT63955.1"/>
    <property type="molecule type" value="Genomic_DNA"/>
</dbReference>
<feature type="compositionally biased region" description="Polar residues" evidence="1">
    <location>
        <begin position="1"/>
        <end position="21"/>
    </location>
</feature>
<gene>
    <name evidence="2" type="ORF">IL334_000882</name>
</gene>
<keyword evidence="3" id="KW-1185">Reference proteome</keyword>
<evidence type="ECO:0000313" key="2">
    <source>
        <dbReference type="EMBL" id="WRT63955.1"/>
    </source>
</evidence>
<feature type="region of interest" description="Disordered" evidence="1">
    <location>
        <begin position="1"/>
        <end position="79"/>
    </location>
</feature>